<dbReference type="OrthoDB" id="24954at2157"/>
<dbReference type="KEGG" id="haj:DU500_13460"/>
<dbReference type="InterPro" id="IPR006680">
    <property type="entry name" value="Amidohydro-rel"/>
</dbReference>
<organism evidence="2 3">
    <name type="scientific">Haloplanus rubicundus</name>
    <dbReference type="NCBI Taxonomy" id="1547898"/>
    <lineage>
        <taxon>Archaea</taxon>
        <taxon>Methanobacteriati</taxon>
        <taxon>Methanobacteriota</taxon>
        <taxon>Stenosarchaea group</taxon>
        <taxon>Halobacteria</taxon>
        <taxon>Halobacteriales</taxon>
        <taxon>Haloferacaceae</taxon>
        <taxon>Haloplanus</taxon>
    </lineage>
</organism>
<dbReference type="AlphaFoldDB" id="A0A345E577"/>
<proteinExistence type="predicted"/>
<evidence type="ECO:0000313" key="3">
    <source>
        <dbReference type="Proteomes" id="UP000253273"/>
    </source>
</evidence>
<dbReference type="Proteomes" id="UP000253273">
    <property type="component" value="Chromosome"/>
</dbReference>
<dbReference type="InterPro" id="IPR032466">
    <property type="entry name" value="Metal_Hydrolase"/>
</dbReference>
<keyword evidence="3" id="KW-1185">Reference proteome</keyword>
<feature type="domain" description="Amidohydrolase-related" evidence="1">
    <location>
        <begin position="52"/>
        <end position="387"/>
    </location>
</feature>
<reference evidence="2 3" key="1">
    <citation type="submission" date="2018-07" db="EMBL/GenBank/DDBJ databases">
        <title>Genome sequences of Haloplanus sp. CBA1113.</title>
        <authorList>
            <person name="Kim Y.B."/>
            <person name="Roh S.W."/>
        </authorList>
    </citation>
    <scope>NUCLEOTIDE SEQUENCE [LARGE SCALE GENOMIC DNA]</scope>
    <source>
        <strain evidence="2 3">CBA1113</strain>
    </source>
</reference>
<dbReference type="GO" id="GO:0016810">
    <property type="term" value="F:hydrolase activity, acting on carbon-nitrogen (but not peptide) bonds"/>
    <property type="evidence" value="ECO:0007669"/>
    <property type="project" value="InterPro"/>
</dbReference>
<evidence type="ECO:0000313" key="2">
    <source>
        <dbReference type="EMBL" id="AXG07349.1"/>
    </source>
</evidence>
<dbReference type="Pfam" id="PF01979">
    <property type="entry name" value="Amidohydro_1"/>
    <property type="match status" value="1"/>
</dbReference>
<dbReference type="InterPro" id="IPR011059">
    <property type="entry name" value="Metal-dep_hydrolase_composite"/>
</dbReference>
<dbReference type="SUPFAM" id="SSF51556">
    <property type="entry name" value="Metallo-dependent hydrolases"/>
    <property type="match status" value="1"/>
</dbReference>
<dbReference type="PANTHER" id="PTHR43135">
    <property type="entry name" value="ALPHA-D-RIBOSE 1-METHYLPHOSPHONATE 5-TRIPHOSPHATE DIPHOSPHATASE"/>
    <property type="match status" value="1"/>
</dbReference>
<keyword evidence="2" id="KW-0378">Hydrolase</keyword>
<dbReference type="RefSeq" id="WP_114586478.1">
    <property type="nucleotide sequence ID" value="NZ_CP031150.1"/>
</dbReference>
<dbReference type="PANTHER" id="PTHR43135:SF3">
    <property type="entry name" value="ALPHA-D-RIBOSE 1-METHYLPHOSPHONATE 5-TRIPHOSPHATE DIPHOSPHATASE"/>
    <property type="match status" value="1"/>
</dbReference>
<gene>
    <name evidence="2" type="ORF">DU500_13460</name>
</gene>
<accession>A0A345E577</accession>
<sequence length="390" mass="40599">MSDHDVLLHGDLWDAARGRRPDSWLAVDGGEITGVYDDRPGDGERELSADLLTPGLIDLHVHLVWDGSGDPVATLRRQSEQEQTIHAVEMARRQVEGGVTTIRDLGSTHDIAIAVADAARRGRIVGPRIHASGKTVIITGGHDPFWGIPSDGVDAVRSTVRAQRSKGADLIKISATGGVYGQAVGEDPGVSELSPAEVEAAVDEAHRFGLPVAVHAVGTDGIDAAVEAGADTIEHGNLMADETLEKLDGSDIVYEPTLFIYETVAKGGPTVPAYAHENAQRVAERHHEVFEAALERDITITAGSDAGSPNVPHPAVHLELGRLVAGGMTEAAALTAATRTAAECLDRPGLGVLASGTPADVVGFDADPFDDIGATGSPSVVVADGAVVRD</sequence>
<dbReference type="EMBL" id="CP031150">
    <property type="protein sequence ID" value="AXG07349.1"/>
    <property type="molecule type" value="Genomic_DNA"/>
</dbReference>
<dbReference type="Gene3D" id="3.20.20.140">
    <property type="entry name" value="Metal-dependent hydrolases"/>
    <property type="match status" value="1"/>
</dbReference>
<dbReference type="Gene3D" id="2.30.40.10">
    <property type="entry name" value="Urease, subunit C, domain 1"/>
    <property type="match status" value="1"/>
</dbReference>
<protein>
    <submittedName>
        <fullName evidence="2">Amidohydrolase family protein</fullName>
    </submittedName>
</protein>
<dbReference type="SUPFAM" id="SSF51338">
    <property type="entry name" value="Composite domain of metallo-dependent hydrolases"/>
    <property type="match status" value="1"/>
</dbReference>
<dbReference type="GeneID" id="37284411"/>
<name>A0A345E577_9EURY</name>
<evidence type="ECO:0000259" key="1">
    <source>
        <dbReference type="Pfam" id="PF01979"/>
    </source>
</evidence>
<dbReference type="InterPro" id="IPR051781">
    <property type="entry name" value="Metallo-dep_Hydrolase"/>
</dbReference>